<protein>
    <recommendedName>
        <fullName evidence="13">HTH myb-type domain-containing protein</fullName>
    </recommendedName>
</protein>
<dbReference type="FunFam" id="1.10.10.60:FF:000002">
    <property type="entry name" value="Myb family transcription factor"/>
    <property type="match status" value="1"/>
</dbReference>
<dbReference type="Gene3D" id="3.10.20.310">
    <property type="entry name" value="membrane protein fhac"/>
    <property type="match status" value="1"/>
</dbReference>
<dbReference type="InterPro" id="IPR039910">
    <property type="entry name" value="D15-like"/>
</dbReference>
<dbReference type="Gene3D" id="1.10.10.60">
    <property type="entry name" value="Homeodomain-like"/>
    <property type="match status" value="1"/>
</dbReference>
<dbReference type="NCBIfam" id="TIGR01557">
    <property type="entry name" value="myb_SHAQKYF"/>
    <property type="match status" value="1"/>
</dbReference>
<keyword evidence="15" id="KW-1185">Reference proteome</keyword>
<comment type="similarity">
    <text evidence="3">Belongs to the SAM50/omp85 family.</text>
</comment>
<keyword evidence="4" id="KW-1134">Transmembrane beta strand</keyword>
<accession>A0A498JM49</accession>
<evidence type="ECO:0000256" key="6">
    <source>
        <dbReference type="ARBA" id="ARBA00022805"/>
    </source>
</evidence>
<dbReference type="InterPro" id="IPR006447">
    <property type="entry name" value="Myb_dom_plants"/>
</dbReference>
<dbReference type="FunFam" id="3.10.20.310:FF:000016">
    <property type="entry name" value="Outer membrane OMP85 family protein"/>
    <property type="match status" value="1"/>
</dbReference>
<keyword evidence="10" id="KW-0539">Nucleus</keyword>
<dbReference type="Proteomes" id="UP000290289">
    <property type="component" value="Chromosome 7"/>
</dbReference>
<evidence type="ECO:0000256" key="12">
    <source>
        <dbReference type="SAM" id="MobiDB-lite"/>
    </source>
</evidence>
<keyword evidence="8" id="KW-0472">Membrane</keyword>
<evidence type="ECO:0000256" key="4">
    <source>
        <dbReference type="ARBA" id="ARBA00022452"/>
    </source>
</evidence>
<keyword evidence="7" id="KW-0805">Transcription regulation</keyword>
<evidence type="ECO:0000256" key="1">
    <source>
        <dbReference type="ARBA" id="ARBA00004123"/>
    </source>
</evidence>
<feature type="compositionally biased region" description="Polar residues" evidence="12">
    <location>
        <begin position="638"/>
        <end position="650"/>
    </location>
</feature>
<evidence type="ECO:0000256" key="3">
    <source>
        <dbReference type="ARBA" id="ARBA00010913"/>
    </source>
</evidence>
<dbReference type="GO" id="GO:0009707">
    <property type="term" value="C:chloroplast outer membrane"/>
    <property type="evidence" value="ECO:0007669"/>
    <property type="project" value="UniProtKB-SubCell"/>
</dbReference>
<evidence type="ECO:0000256" key="7">
    <source>
        <dbReference type="ARBA" id="ARBA00023015"/>
    </source>
</evidence>
<dbReference type="InterPro" id="IPR009057">
    <property type="entry name" value="Homeodomain-like_sf"/>
</dbReference>
<dbReference type="InterPro" id="IPR017930">
    <property type="entry name" value="Myb_dom"/>
</dbReference>
<evidence type="ECO:0000256" key="10">
    <source>
        <dbReference type="ARBA" id="ARBA00023242"/>
    </source>
</evidence>
<keyword evidence="9" id="KW-0804">Transcription</keyword>
<dbReference type="FunFam" id="2.40.160.50:FF:000005">
    <property type="entry name" value="Outer membrane OMP85 family protein"/>
    <property type="match status" value="1"/>
</dbReference>
<feature type="compositionally biased region" description="Acidic residues" evidence="12">
    <location>
        <begin position="27"/>
        <end position="52"/>
    </location>
</feature>
<dbReference type="PROSITE" id="PS51294">
    <property type="entry name" value="HTH_MYB"/>
    <property type="match status" value="1"/>
</dbReference>
<feature type="domain" description="HTH myb-type" evidence="13">
    <location>
        <begin position="668"/>
        <end position="728"/>
    </location>
</feature>
<reference evidence="14 15" key="1">
    <citation type="submission" date="2018-10" db="EMBL/GenBank/DDBJ databases">
        <title>A high-quality apple genome assembly.</title>
        <authorList>
            <person name="Hu J."/>
        </authorList>
    </citation>
    <scope>NUCLEOTIDE SEQUENCE [LARGE SCALE GENOMIC DNA]</scope>
    <source>
        <strain evidence="15">cv. HFTH1</strain>
        <tissue evidence="14">Young leaf</tissue>
    </source>
</reference>
<comment type="caution">
    <text evidence="14">The sequence shown here is derived from an EMBL/GenBank/DDBJ whole genome shotgun (WGS) entry which is preliminary data.</text>
</comment>
<dbReference type="PANTHER" id="PTHR12815">
    <property type="entry name" value="SORTING AND ASSEMBLY MACHINERY SAMM50 PROTEIN FAMILY MEMBER"/>
    <property type="match status" value="1"/>
</dbReference>
<dbReference type="GO" id="GO:0003677">
    <property type="term" value="F:DNA binding"/>
    <property type="evidence" value="ECO:0007669"/>
    <property type="project" value="InterPro"/>
</dbReference>
<keyword evidence="6" id="KW-0934">Plastid</keyword>
<dbReference type="PANTHER" id="PTHR12815:SF18">
    <property type="entry name" value="SORTING AND ASSEMBLY MACHINERY COMPONENT 50 HOMOLOG"/>
    <property type="match status" value="1"/>
</dbReference>
<dbReference type="Gene3D" id="2.40.160.50">
    <property type="entry name" value="membrane protein fhac: a member of the omp85/tpsb transporter family"/>
    <property type="match status" value="1"/>
</dbReference>
<sequence length="968" mass="108316">MAKSDSETQNPKDDRDEEPPSNVDGTVDGDPEPDEMDDEIDEEEDEDDDEEPPLPRKPLSQEARLRAEKSKLENLVQRMSTERVDLRVHDVLIKGNTKTKEHLIEAELAGIKKATTMQELLEAAAIANAKLQQLEIFDAVRITLDSGPPELPGTTNVIVEVVETKSPISGEIGAYTKPAARSWTAEGTLKFKNLLGYGDLWDSSLAYGPNQTSELSAGLFLPRFKGFVTPMTARAFLLSQDWLEFSSYKERMMGLSLGLISSKHHDLAYNLGWRTLADPSQLASRSIRRQLGHELLSSIKYTFKIDRRNSPLRPTRGYSFVSTSHIGGIAPDHRSTRFLRQEFDLRYAVPLGFYHAALNFGISAGVIFPWGSGFLNKPSSLPERFFLGGDFSPVCTVGGPTTVWGFKTRGLGPTEPRRHVGDNSNEENSESPGRDSVGGDLAVSAFADISFDLPLRWLKQHGVHGHIFAGAGNLAKLTENEFRNFSAPKFLQSFRSSVGAGIVVPTKFFRLECNYYYILKQFEHDRGKTGFRFSISAPLRFEEAWCFDDAHKKKNNMRFPVLEHINTAIKTVEKILKLSIISNEYFHTHLFPSRLGMKSESTSIEEVSKSSPSTSKKEYDHEDDEGEEDEVDEEGLQLRNNGGSSSNSTIEENHEKKGASGSVRQYVRSKTSRLRWTPDLHLCFIRAVERLGGQERATPKLVLQLMNVKGLSIAHVKSHLQMYRSKKTEDHNQVVTDQAGFFMEGGDNQLYNLTQLSMLQSFNRWPSSRLRYGANDHSSWRGRHHQIYSPYSSSRTTALLDHNTRNIGLYGSVAERILGSNNTNIMSTSANQLYTNLPSPSHGQRNQIPWDELCQTMIHRPCQDHHSWTAVIRDHQGQNMLKRKGLDTDNCDLDLNLSLKVPPKHDHGFGKGLQCGDDNHQKLLMGCSLSLTLSSSSSSKLGVKKLEGTGYGDGKHGKNMASTLDLTL</sequence>
<keyword evidence="6" id="KW-1002">Plastid outer membrane</keyword>
<evidence type="ECO:0000313" key="15">
    <source>
        <dbReference type="Proteomes" id="UP000290289"/>
    </source>
</evidence>
<dbReference type="AlphaFoldDB" id="A0A498JM49"/>
<evidence type="ECO:0000256" key="2">
    <source>
        <dbReference type="ARBA" id="ARBA00004374"/>
    </source>
</evidence>
<feature type="region of interest" description="Disordered" evidence="12">
    <location>
        <begin position="602"/>
        <end position="664"/>
    </location>
</feature>
<feature type="compositionally biased region" description="Acidic residues" evidence="12">
    <location>
        <begin position="621"/>
        <end position="635"/>
    </location>
</feature>
<feature type="region of interest" description="Disordered" evidence="12">
    <location>
        <begin position="1"/>
        <end position="64"/>
    </location>
</feature>
<dbReference type="STRING" id="3750.A0A498JM49"/>
<evidence type="ECO:0000256" key="8">
    <source>
        <dbReference type="ARBA" id="ARBA00023136"/>
    </source>
</evidence>
<evidence type="ECO:0000256" key="5">
    <source>
        <dbReference type="ARBA" id="ARBA00022692"/>
    </source>
</evidence>
<evidence type="ECO:0000256" key="9">
    <source>
        <dbReference type="ARBA" id="ARBA00023163"/>
    </source>
</evidence>
<dbReference type="Pfam" id="PF01103">
    <property type="entry name" value="Omp85"/>
    <property type="match status" value="1"/>
</dbReference>
<feature type="region of interest" description="Disordered" evidence="12">
    <location>
        <begin position="406"/>
        <end position="436"/>
    </location>
</feature>
<dbReference type="GO" id="GO:0005741">
    <property type="term" value="C:mitochondrial outer membrane"/>
    <property type="evidence" value="ECO:0007669"/>
    <property type="project" value="UniProtKB-SubCell"/>
</dbReference>
<dbReference type="InterPro" id="IPR000184">
    <property type="entry name" value="Bac_surfAg_D15"/>
</dbReference>
<organism evidence="14 15">
    <name type="scientific">Malus domestica</name>
    <name type="common">Apple</name>
    <name type="synonym">Pyrus malus</name>
    <dbReference type="NCBI Taxonomy" id="3750"/>
    <lineage>
        <taxon>Eukaryota</taxon>
        <taxon>Viridiplantae</taxon>
        <taxon>Streptophyta</taxon>
        <taxon>Embryophyta</taxon>
        <taxon>Tracheophyta</taxon>
        <taxon>Spermatophyta</taxon>
        <taxon>Magnoliopsida</taxon>
        <taxon>eudicotyledons</taxon>
        <taxon>Gunneridae</taxon>
        <taxon>Pentapetalae</taxon>
        <taxon>rosids</taxon>
        <taxon>fabids</taxon>
        <taxon>Rosales</taxon>
        <taxon>Rosaceae</taxon>
        <taxon>Amygdaloideae</taxon>
        <taxon>Maleae</taxon>
        <taxon>Malus</taxon>
    </lineage>
</organism>
<dbReference type="Pfam" id="PF00249">
    <property type="entry name" value="Myb_DNA-binding"/>
    <property type="match status" value="1"/>
</dbReference>
<evidence type="ECO:0000313" key="14">
    <source>
        <dbReference type="EMBL" id="RXH94682.1"/>
    </source>
</evidence>
<gene>
    <name evidence="14" type="ORF">DVH24_024366</name>
</gene>
<dbReference type="EMBL" id="RDQH01000333">
    <property type="protein sequence ID" value="RXH94682.1"/>
    <property type="molecule type" value="Genomic_DNA"/>
</dbReference>
<proteinExistence type="inferred from homology"/>
<comment type="subcellular location">
    <subcellularLocation>
        <location evidence="2">Mitochondrion outer membrane</location>
        <topology evidence="2">Multi-pass membrane protein</topology>
    </subcellularLocation>
    <subcellularLocation>
        <location evidence="1">Nucleus</location>
    </subcellularLocation>
    <subcellularLocation>
        <location evidence="11">Plastid</location>
        <location evidence="11">Chloroplast outer membrane</location>
    </subcellularLocation>
</comment>
<feature type="compositionally biased region" description="Basic and acidic residues" evidence="12">
    <location>
        <begin position="1"/>
        <end position="14"/>
    </location>
</feature>
<name>A0A498JM49_MALDO</name>
<dbReference type="InterPro" id="IPR001005">
    <property type="entry name" value="SANT/Myb"/>
</dbReference>
<feature type="compositionally biased region" description="Polar residues" evidence="12">
    <location>
        <begin position="602"/>
        <end position="614"/>
    </location>
</feature>
<keyword evidence="5" id="KW-0812">Transmembrane</keyword>
<dbReference type="GO" id="GO:0005634">
    <property type="term" value="C:nucleus"/>
    <property type="evidence" value="ECO:0007669"/>
    <property type="project" value="UniProtKB-SubCell"/>
</dbReference>
<dbReference type="SUPFAM" id="SSF46689">
    <property type="entry name" value="Homeodomain-like"/>
    <property type="match status" value="1"/>
</dbReference>
<evidence type="ECO:0000259" key="13">
    <source>
        <dbReference type="PROSITE" id="PS51294"/>
    </source>
</evidence>
<evidence type="ECO:0000256" key="11">
    <source>
        <dbReference type="ARBA" id="ARBA00024013"/>
    </source>
</evidence>